<dbReference type="PANTHER" id="PTHR44591">
    <property type="entry name" value="STRESS RESPONSE REGULATOR PROTEIN 1"/>
    <property type="match status" value="1"/>
</dbReference>
<feature type="domain" description="Response regulatory" evidence="3">
    <location>
        <begin position="3"/>
        <end position="119"/>
    </location>
</feature>
<evidence type="ECO:0000259" key="3">
    <source>
        <dbReference type="PROSITE" id="PS50110"/>
    </source>
</evidence>
<gene>
    <name evidence="4" type="ORF">V4D30_00510</name>
</gene>
<evidence type="ECO:0000256" key="2">
    <source>
        <dbReference type="PROSITE-ProRule" id="PRU00169"/>
    </source>
</evidence>
<dbReference type="PROSITE" id="PS50110">
    <property type="entry name" value="RESPONSE_REGULATORY"/>
    <property type="match status" value="1"/>
</dbReference>
<dbReference type="PANTHER" id="PTHR44591:SF25">
    <property type="entry name" value="CHEMOTAXIS TWO-COMPONENT RESPONSE REGULATOR"/>
    <property type="match status" value="1"/>
</dbReference>
<dbReference type="SUPFAM" id="SSF52172">
    <property type="entry name" value="CheY-like"/>
    <property type="match status" value="1"/>
</dbReference>
<dbReference type="RefSeq" id="WP_353684297.1">
    <property type="nucleotide sequence ID" value="NZ_CP144373.1"/>
</dbReference>
<protein>
    <submittedName>
        <fullName evidence="4">Response regulator</fullName>
    </submittedName>
</protein>
<dbReference type="Gene3D" id="3.40.50.2300">
    <property type="match status" value="1"/>
</dbReference>
<evidence type="ECO:0000313" key="4">
    <source>
        <dbReference type="EMBL" id="XCH46774.1"/>
    </source>
</evidence>
<dbReference type="Pfam" id="PF00072">
    <property type="entry name" value="Response_reg"/>
    <property type="match status" value="1"/>
</dbReference>
<proteinExistence type="predicted"/>
<dbReference type="InterPro" id="IPR050595">
    <property type="entry name" value="Bact_response_regulator"/>
</dbReference>
<dbReference type="SMART" id="SM00448">
    <property type="entry name" value="REC"/>
    <property type="match status" value="1"/>
</dbReference>
<dbReference type="AlphaFoldDB" id="A0AAU8GZF9"/>
<evidence type="ECO:0000256" key="1">
    <source>
        <dbReference type="ARBA" id="ARBA00022553"/>
    </source>
</evidence>
<sequence>MKKILVVDDAGTVRMYHKKILEDVGFEVDEAVNGLEALEKALINDYDLYIVDINMPKLDGYSFVKKLRSSESVRQSPVIMVTTEAEEKDMHKAYENGANFYIVKPVNPDELIKVCKLFLGETYE</sequence>
<accession>A0AAU8GZF9</accession>
<organism evidence="4">
    <name type="scientific">Thermodesulfovibrio autotrophicus</name>
    <dbReference type="NCBI Taxonomy" id="3118333"/>
    <lineage>
        <taxon>Bacteria</taxon>
        <taxon>Pseudomonadati</taxon>
        <taxon>Nitrospirota</taxon>
        <taxon>Thermodesulfovibrionia</taxon>
        <taxon>Thermodesulfovibrionales</taxon>
        <taxon>Thermodesulfovibrionaceae</taxon>
        <taxon>Thermodesulfovibrio</taxon>
    </lineage>
</organism>
<dbReference type="EMBL" id="CP144373">
    <property type="protein sequence ID" value="XCH46774.1"/>
    <property type="molecule type" value="Genomic_DNA"/>
</dbReference>
<feature type="modified residue" description="4-aspartylphosphate" evidence="2">
    <location>
        <position position="52"/>
    </location>
</feature>
<dbReference type="InterPro" id="IPR001789">
    <property type="entry name" value="Sig_transdc_resp-reg_receiver"/>
</dbReference>
<dbReference type="KEGG" id="taut:V4D30_00510"/>
<dbReference type="InterPro" id="IPR011006">
    <property type="entry name" value="CheY-like_superfamily"/>
</dbReference>
<reference evidence="4" key="1">
    <citation type="submission" date="2024-01" db="EMBL/GenBank/DDBJ databases">
        <title>The first autotrophic representatives of the genus Thermodesulfovibrio.</title>
        <authorList>
            <person name="Maltseva A.I."/>
            <person name="Elcheninov A.G."/>
            <person name="Kublanov I.V."/>
            <person name="Lebedinsky A.V."/>
            <person name="Frolov E.N."/>
        </authorList>
    </citation>
    <scope>NUCLEOTIDE SEQUENCE</scope>
    <source>
        <strain evidence="4">3907-1M</strain>
    </source>
</reference>
<name>A0AAU8GZF9_9BACT</name>
<dbReference type="GO" id="GO:0000160">
    <property type="term" value="P:phosphorelay signal transduction system"/>
    <property type="evidence" value="ECO:0007669"/>
    <property type="project" value="InterPro"/>
</dbReference>
<keyword evidence="1 2" id="KW-0597">Phosphoprotein</keyword>